<dbReference type="SUPFAM" id="SSF46689">
    <property type="entry name" value="Homeodomain-like"/>
    <property type="match status" value="1"/>
</dbReference>
<evidence type="ECO:0000259" key="3">
    <source>
        <dbReference type="PROSITE" id="PS51294"/>
    </source>
</evidence>
<dbReference type="InterPro" id="IPR009057">
    <property type="entry name" value="Homeodomain-like_sf"/>
</dbReference>
<dbReference type="GO" id="GO:0005634">
    <property type="term" value="C:nucleus"/>
    <property type="evidence" value="ECO:0007669"/>
    <property type="project" value="InterPro"/>
</dbReference>
<protein>
    <submittedName>
        <fullName evidence="4">Uncharacterized protein</fullName>
    </submittedName>
</protein>
<feature type="region of interest" description="Disordered" evidence="1">
    <location>
        <begin position="341"/>
        <end position="363"/>
    </location>
</feature>
<dbReference type="PROSITE" id="PS51294">
    <property type="entry name" value="HTH_MYB"/>
    <property type="match status" value="1"/>
</dbReference>
<dbReference type="Gene3D" id="1.10.10.60">
    <property type="entry name" value="Homeodomain-like"/>
    <property type="match status" value="1"/>
</dbReference>
<dbReference type="STRING" id="46731.A0A3M6U261"/>
<dbReference type="OrthoDB" id="5969701at2759"/>
<dbReference type="GO" id="GO:0000781">
    <property type="term" value="C:chromosome, telomeric region"/>
    <property type="evidence" value="ECO:0007669"/>
    <property type="project" value="InterPro"/>
</dbReference>
<dbReference type="InterPro" id="IPR001005">
    <property type="entry name" value="SANT/Myb"/>
</dbReference>
<dbReference type="CDD" id="cd11660">
    <property type="entry name" value="SANT_TRF"/>
    <property type="match status" value="1"/>
</dbReference>
<dbReference type="AlphaFoldDB" id="A0A3M6U261"/>
<dbReference type="PROSITE" id="PS50090">
    <property type="entry name" value="MYB_LIKE"/>
    <property type="match status" value="1"/>
</dbReference>
<feature type="compositionally biased region" description="Basic and acidic residues" evidence="1">
    <location>
        <begin position="392"/>
        <end position="409"/>
    </location>
</feature>
<feature type="domain" description="Myb-like" evidence="2">
    <location>
        <begin position="453"/>
        <end position="498"/>
    </location>
</feature>
<dbReference type="InterPro" id="IPR036507">
    <property type="entry name" value="Telomere_rpt-bd_fac_dimer_sf"/>
</dbReference>
<dbReference type="GO" id="GO:0031848">
    <property type="term" value="P:protection from non-homologous end joining at telomere"/>
    <property type="evidence" value="ECO:0007669"/>
    <property type="project" value="InterPro"/>
</dbReference>
<dbReference type="GO" id="GO:0042162">
    <property type="term" value="F:telomeric DNA binding"/>
    <property type="evidence" value="ECO:0007669"/>
    <property type="project" value="InterPro"/>
</dbReference>
<dbReference type="PANTHER" id="PTHR46833">
    <property type="entry name" value="TELOMERIC REPEAT-BINDING FACTOR 2 TERF2"/>
    <property type="match status" value="1"/>
</dbReference>
<dbReference type="InterPro" id="IPR030657">
    <property type="entry name" value="TERF2"/>
</dbReference>
<feature type="domain" description="HTH myb-type" evidence="3">
    <location>
        <begin position="453"/>
        <end position="501"/>
    </location>
</feature>
<organism evidence="4 5">
    <name type="scientific">Pocillopora damicornis</name>
    <name type="common">Cauliflower coral</name>
    <name type="synonym">Millepora damicornis</name>
    <dbReference type="NCBI Taxonomy" id="46731"/>
    <lineage>
        <taxon>Eukaryota</taxon>
        <taxon>Metazoa</taxon>
        <taxon>Cnidaria</taxon>
        <taxon>Anthozoa</taxon>
        <taxon>Hexacorallia</taxon>
        <taxon>Scleractinia</taxon>
        <taxon>Astrocoeniina</taxon>
        <taxon>Pocilloporidae</taxon>
        <taxon>Pocillopora</taxon>
    </lineage>
</organism>
<dbReference type="PANTHER" id="PTHR46833:SF1">
    <property type="entry name" value="TELOMERIC REPEAT-BINDING FACTOR 2"/>
    <property type="match status" value="1"/>
</dbReference>
<dbReference type="Gene3D" id="1.25.40.210">
    <property type="entry name" value="Telomere repeat-binding factor, dimerisation domain"/>
    <property type="match status" value="1"/>
</dbReference>
<dbReference type="SMART" id="SM00717">
    <property type="entry name" value="SANT"/>
    <property type="match status" value="1"/>
</dbReference>
<dbReference type="Proteomes" id="UP000275408">
    <property type="component" value="Unassembled WGS sequence"/>
</dbReference>
<sequence>MAGKPSNDANLLGITSEWFLDYCIYQLWKEFKEKHSFSGFWRNALQDYLLSGRHSEVGKELSDKLNCIRFIIGLWECQEDDVGGSQESSPSDDEGHCEQIEKGMLGPECLKFFEKVTCIFPFSQAERSHMKSSLKLQIILSCYRCGDIQSAENLFSRLYSENGYDEEYQDDLRELFQSENDTFIETFLGKHTYEKFLNQVQKFFTPAWKKFEIPVLEEAPLLENATKERPRIDAKTIKALYFAWDTSDEIEENWKSIVEGTHPDISILKKKIGRGKIKTTSPILPQQRVTKSNAEASSTTAGSSMVHRIQQCQVVINNLKQSSKNLFSGVSKQHSYKVAAKAGPSRVIDDKNNDNDKNDDDGESERHYKTIIALPVSISSPSGSNQHKRERKSLEKRPIKRRYNENHSDAEEIDWASDDEETVFKHKSIILPSLAKPRHLNIKLPVGSAKKFWSADETRWLEEGVELYGTGNWAKILKKYNFVGRTSVNLKDKWRNLKKNS</sequence>
<feature type="region of interest" description="Disordered" evidence="1">
    <location>
        <begin position="375"/>
        <end position="409"/>
    </location>
</feature>
<evidence type="ECO:0000256" key="1">
    <source>
        <dbReference type="SAM" id="MobiDB-lite"/>
    </source>
</evidence>
<dbReference type="SUPFAM" id="SSF63600">
    <property type="entry name" value="Telomeric repeat binding factor (TRF) dimerisation domain"/>
    <property type="match status" value="1"/>
</dbReference>
<dbReference type="OMA" id="SESKIMH"/>
<keyword evidence="5" id="KW-1185">Reference proteome</keyword>
<accession>A0A3M6U261</accession>
<comment type="caution">
    <text evidence="4">The sequence shown here is derived from an EMBL/GenBank/DDBJ whole genome shotgun (WGS) entry which is preliminary data.</text>
</comment>
<dbReference type="InterPro" id="IPR017930">
    <property type="entry name" value="Myb_dom"/>
</dbReference>
<name>A0A3M6U261_POCDA</name>
<dbReference type="Pfam" id="PF00249">
    <property type="entry name" value="Myb_DNA-binding"/>
    <property type="match status" value="1"/>
</dbReference>
<evidence type="ECO:0000259" key="2">
    <source>
        <dbReference type="PROSITE" id="PS50090"/>
    </source>
</evidence>
<reference evidence="4 5" key="1">
    <citation type="journal article" date="2018" name="Sci. Rep.">
        <title>Comparative analysis of the Pocillopora damicornis genome highlights role of immune system in coral evolution.</title>
        <authorList>
            <person name="Cunning R."/>
            <person name="Bay R.A."/>
            <person name="Gillette P."/>
            <person name="Baker A.C."/>
            <person name="Traylor-Knowles N."/>
        </authorList>
    </citation>
    <scope>NUCLEOTIDE SEQUENCE [LARGE SCALE GENOMIC DNA]</scope>
    <source>
        <strain evidence="4">RSMAS</strain>
        <tissue evidence="4">Whole animal</tissue>
    </source>
</reference>
<evidence type="ECO:0000313" key="5">
    <source>
        <dbReference type="Proteomes" id="UP000275408"/>
    </source>
</evidence>
<proteinExistence type="predicted"/>
<evidence type="ECO:0000313" key="4">
    <source>
        <dbReference type="EMBL" id="RMX47649.1"/>
    </source>
</evidence>
<feature type="compositionally biased region" description="Basic and acidic residues" evidence="1">
    <location>
        <begin position="347"/>
        <end position="356"/>
    </location>
</feature>
<dbReference type="EMBL" id="RCHS01002389">
    <property type="protein sequence ID" value="RMX47649.1"/>
    <property type="molecule type" value="Genomic_DNA"/>
</dbReference>
<gene>
    <name evidence="4" type="ORF">pdam_00019135</name>
</gene>